<dbReference type="InterPro" id="IPR046336">
    <property type="entry name" value="Lon_prtase_N_sf"/>
</dbReference>
<feature type="region of interest" description="Disordered" evidence="5">
    <location>
        <begin position="260"/>
        <end position="290"/>
    </location>
</feature>
<dbReference type="EMBL" id="FN649747">
    <property type="protein sequence ID" value="CBN77326.1"/>
    <property type="molecule type" value="Genomic_DNA"/>
</dbReference>
<evidence type="ECO:0000313" key="7">
    <source>
        <dbReference type="EMBL" id="CBN77326.1"/>
    </source>
</evidence>
<dbReference type="Pfam" id="PF00097">
    <property type="entry name" value="zf-C3HC4"/>
    <property type="match status" value="1"/>
</dbReference>
<dbReference type="PANTHER" id="PTHR23327">
    <property type="entry name" value="RING FINGER PROTEIN 127"/>
    <property type="match status" value="1"/>
</dbReference>
<dbReference type="InterPro" id="IPR015947">
    <property type="entry name" value="PUA-like_sf"/>
</dbReference>
<feature type="region of interest" description="Disordered" evidence="5">
    <location>
        <begin position="415"/>
        <end position="448"/>
    </location>
</feature>
<dbReference type="InterPro" id="IPR013083">
    <property type="entry name" value="Znf_RING/FYVE/PHD"/>
</dbReference>
<evidence type="ECO:0000259" key="6">
    <source>
        <dbReference type="PROSITE" id="PS50089"/>
    </source>
</evidence>
<dbReference type="InterPro" id="IPR003111">
    <property type="entry name" value="Lon_prtase_N"/>
</dbReference>
<evidence type="ECO:0000256" key="2">
    <source>
        <dbReference type="ARBA" id="ARBA00022771"/>
    </source>
</evidence>
<reference evidence="7 8" key="1">
    <citation type="journal article" date="2010" name="Nature">
        <title>The Ectocarpus genome and the independent evolution of multicellularity in brown algae.</title>
        <authorList>
            <person name="Cock J.M."/>
            <person name="Sterck L."/>
            <person name="Rouze P."/>
            <person name="Scornet D."/>
            <person name="Allen A.E."/>
            <person name="Amoutzias G."/>
            <person name="Anthouard V."/>
            <person name="Artiguenave F."/>
            <person name="Aury J.M."/>
            <person name="Badger J.H."/>
            <person name="Beszteri B."/>
            <person name="Billiau K."/>
            <person name="Bonnet E."/>
            <person name="Bothwell J.H."/>
            <person name="Bowler C."/>
            <person name="Boyen C."/>
            <person name="Brownlee C."/>
            <person name="Carrano C.J."/>
            <person name="Charrier B."/>
            <person name="Cho G.Y."/>
            <person name="Coelho S.M."/>
            <person name="Collen J."/>
            <person name="Corre E."/>
            <person name="Da Silva C."/>
            <person name="Delage L."/>
            <person name="Delaroque N."/>
            <person name="Dittami S.M."/>
            <person name="Doulbeau S."/>
            <person name="Elias M."/>
            <person name="Farnham G."/>
            <person name="Gachon C.M."/>
            <person name="Gschloessl B."/>
            <person name="Heesch S."/>
            <person name="Jabbari K."/>
            <person name="Jubin C."/>
            <person name="Kawai H."/>
            <person name="Kimura K."/>
            <person name="Kloareg B."/>
            <person name="Kupper F.C."/>
            <person name="Lang D."/>
            <person name="Le Bail A."/>
            <person name="Leblanc C."/>
            <person name="Lerouge P."/>
            <person name="Lohr M."/>
            <person name="Lopez P.J."/>
            <person name="Martens C."/>
            <person name="Maumus F."/>
            <person name="Michel G."/>
            <person name="Miranda-Saavedra D."/>
            <person name="Morales J."/>
            <person name="Moreau H."/>
            <person name="Motomura T."/>
            <person name="Nagasato C."/>
            <person name="Napoli C.A."/>
            <person name="Nelson D.R."/>
            <person name="Nyvall-Collen P."/>
            <person name="Peters A.F."/>
            <person name="Pommier C."/>
            <person name="Potin P."/>
            <person name="Poulain J."/>
            <person name="Quesneville H."/>
            <person name="Read B."/>
            <person name="Rensing S.A."/>
            <person name="Ritter A."/>
            <person name="Rousvoal S."/>
            <person name="Samanta M."/>
            <person name="Samson G."/>
            <person name="Schroeder D.C."/>
            <person name="Segurens B."/>
            <person name="Strittmatter M."/>
            <person name="Tonon T."/>
            <person name="Tregear J.W."/>
            <person name="Valentin K."/>
            <person name="von Dassow P."/>
            <person name="Yamagishi T."/>
            <person name="Van de Peer Y."/>
            <person name="Wincker P."/>
        </authorList>
    </citation>
    <scope>NUCLEOTIDE SEQUENCE [LARGE SCALE GENOMIC DNA]</scope>
    <source>
        <strain evidence="8">Ec32 / CCAP1310/4</strain>
    </source>
</reference>
<accession>D8LNG9</accession>
<proteinExistence type="predicted"/>
<dbReference type="InterPro" id="IPR018957">
    <property type="entry name" value="Znf_C3HC4_RING-type"/>
</dbReference>
<sequence length="478" mass="50692">MADVTNIRRRRLEALEESSPAAAGASPALEVDSGGTTKAAARNAPDDEATACTIPSEFECILCLRLYHEPVSLPCGHTYCRGCLKRALANKTQCPMCRAACHLGAGDCGTNLAMVSIIKSQFGRQYEERENEAEHDAMVEAETRRRAHTIGESVTPAPDGSVLMPVCLLDMLLFPLQPVTLYLFEPRYITMVNRCLSSTRRFAVFQDQSPSTGLSGAILEISDARMMNRGQYLIMCRGVGRCNSSAEFEVEAGTGGLRHARVSPFEDDDEAVTGSTESSSGGGGGGRRVTADEVLGPELRDLADRTSVVVFDCLARLSTRQKISLIRRCGEPPKVGRSSLNSYRKLSYWLPSALALADAGGSGGGAASGGTAAGGGGGGVAAARERRAAMFRNRSLRQRLSEACEVVMESEAVTGSTSSRRERGLRKLFAPPPSGLGGGGGGGGGHGQGFLSSTRNSVILIVGIFAAMVAYQRISKWR</sequence>
<dbReference type="eggNOG" id="KOG4159">
    <property type="taxonomic scope" value="Eukaryota"/>
</dbReference>
<protein>
    <recommendedName>
        <fullName evidence="6">RING-type domain-containing protein</fullName>
    </recommendedName>
</protein>
<feature type="region of interest" description="Disordered" evidence="5">
    <location>
        <begin position="15"/>
        <end position="46"/>
    </location>
</feature>
<gene>
    <name evidence="7" type="ORF">Esi_0044_0136</name>
</gene>
<dbReference type="STRING" id="2880.D8LNG9"/>
<dbReference type="CDD" id="cd16514">
    <property type="entry name" value="RING-HC_LONFs_rpt2"/>
    <property type="match status" value="1"/>
</dbReference>
<name>D8LNG9_ECTSI</name>
<evidence type="ECO:0000256" key="1">
    <source>
        <dbReference type="ARBA" id="ARBA00022723"/>
    </source>
</evidence>
<evidence type="ECO:0000256" key="4">
    <source>
        <dbReference type="PROSITE-ProRule" id="PRU00175"/>
    </source>
</evidence>
<evidence type="ECO:0000256" key="3">
    <source>
        <dbReference type="ARBA" id="ARBA00022833"/>
    </source>
</evidence>
<dbReference type="EMBL" id="FN648641">
    <property type="protein sequence ID" value="CBN77326.1"/>
    <property type="molecule type" value="Genomic_DNA"/>
</dbReference>
<dbReference type="AlphaFoldDB" id="D8LNG9"/>
<dbReference type="GO" id="GO:0061630">
    <property type="term" value="F:ubiquitin protein ligase activity"/>
    <property type="evidence" value="ECO:0007669"/>
    <property type="project" value="TreeGrafter"/>
</dbReference>
<organism evidence="7 8">
    <name type="scientific">Ectocarpus siliculosus</name>
    <name type="common">Brown alga</name>
    <name type="synonym">Conferva siliculosa</name>
    <dbReference type="NCBI Taxonomy" id="2880"/>
    <lineage>
        <taxon>Eukaryota</taxon>
        <taxon>Sar</taxon>
        <taxon>Stramenopiles</taxon>
        <taxon>Ochrophyta</taxon>
        <taxon>PX clade</taxon>
        <taxon>Phaeophyceae</taxon>
        <taxon>Ectocarpales</taxon>
        <taxon>Ectocarpaceae</taxon>
        <taxon>Ectocarpus</taxon>
    </lineage>
</organism>
<dbReference type="Pfam" id="PF02190">
    <property type="entry name" value="LON_substr_bdg"/>
    <property type="match status" value="1"/>
</dbReference>
<dbReference type="InterPro" id="IPR001841">
    <property type="entry name" value="Znf_RING"/>
</dbReference>
<dbReference type="SUPFAM" id="SSF88697">
    <property type="entry name" value="PUA domain-like"/>
    <property type="match status" value="1"/>
</dbReference>
<keyword evidence="8" id="KW-1185">Reference proteome</keyword>
<dbReference type="Gene3D" id="3.30.40.10">
    <property type="entry name" value="Zinc/RING finger domain, C3HC4 (zinc finger)"/>
    <property type="match status" value="1"/>
</dbReference>
<keyword evidence="3" id="KW-0862">Zinc</keyword>
<keyword evidence="2 4" id="KW-0863">Zinc-finger</keyword>
<dbReference type="PROSITE" id="PS50089">
    <property type="entry name" value="ZF_RING_2"/>
    <property type="match status" value="1"/>
</dbReference>
<feature type="domain" description="RING-type" evidence="6">
    <location>
        <begin position="60"/>
        <end position="98"/>
    </location>
</feature>
<dbReference type="GO" id="GO:0008270">
    <property type="term" value="F:zinc ion binding"/>
    <property type="evidence" value="ECO:0007669"/>
    <property type="project" value="UniProtKB-KW"/>
</dbReference>
<dbReference type="OrthoDB" id="45613at2759"/>
<evidence type="ECO:0000313" key="8">
    <source>
        <dbReference type="Proteomes" id="UP000002630"/>
    </source>
</evidence>
<dbReference type="PROSITE" id="PS00518">
    <property type="entry name" value="ZF_RING_1"/>
    <property type="match status" value="1"/>
</dbReference>
<dbReference type="Proteomes" id="UP000002630">
    <property type="component" value="Linkage Group LG22"/>
</dbReference>
<feature type="compositionally biased region" description="Gly residues" evidence="5">
    <location>
        <begin position="435"/>
        <end position="448"/>
    </location>
</feature>
<dbReference type="PANTHER" id="PTHR23327:SF42">
    <property type="entry name" value="LON PEPTIDASE N-TERMINAL DOMAIN AND RING FINGER PROTEIN C14F5.10C"/>
    <property type="match status" value="1"/>
</dbReference>
<dbReference type="OMA" id="ECAICIK"/>
<dbReference type="SUPFAM" id="SSF57850">
    <property type="entry name" value="RING/U-box"/>
    <property type="match status" value="1"/>
</dbReference>
<dbReference type="InParanoid" id="D8LNG9"/>
<dbReference type="InterPro" id="IPR017907">
    <property type="entry name" value="Znf_RING_CS"/>
</dbReference>
<evidence type="ECO:0000256" key="5">
    <source>
        <dbReference type="SAM" id="MobiDB-lite"/>
    </source>
</evidence>
<feature type="compositionally biased region" description="Low complexity" evidence="5">
    <location>
        <begin position="17"/>
        <end position="30"/>
    </location>
</feature>
<dbReference type="Gene3D" id="2.30.130.40">
    <property type="entry name" value="LON domain-like"/>
    <property type="match status" value="1"/>
</dbReference>
<dbReference type="SMART" id="SM00184">
    <property type="entry name" value="RING"/>
    <property type="match status" value="1"/>
</dbReference>
<keyword evidence="1" id="KW-0479">Metal-binding</keyword>